<evidence type="ECO:0000259" key="5">
    <source>
        <dbReference type="PROSITE" id="PS51401"/>
    </source>
</evidence>
<name>A0A813KRJ7_POLGL</name>
<dbReference type="PANTHER" id="PTHR46983:SF3">
    <property type="entry name" value="CHPADIPLOID STATE MAINTENANCE PROTEIN CHPA"/>
    <property type="match status" value="1"/>
</dbReference>
<keyword evidence="1" id="KW-0479">Metal-binding</keyword>
<dbReference type="Pfam" id="PF04968">
    <property type="entry name" value="CHORD"/>
    <property type="match status" value="1"/>
</dbReference>
<evidence type="ECO:0000256" key="1">
    <source>
        <dbReference type="ARBA" id="ARBA00022723"/>
    </source>
</evidence>
<reference evidence="6" key="1">
    <citation type="submission" date="2021-02" db="EMBL/GenBank/DDBJ databases">
        <authorList>
            <person name="Dougan E. K."/>
            <person name="Rhodes N."/>
            <person name="Thang M."/>
            <person name="Chan C."/>
        </authorList>
    </citation>
    <scope>NUCLEOTIDE SEQUENCE</scope>
</reference>
<dbReference type="EMBL" id="CAJNNW010031149">
    <property type="protein sequence ID" value="CAE8706201.1"/>
    <property type="molecule type" value="Genomic_DNA"/>
</dbReference>
<evidence type="ECO:0000256" key="4">
    <source>
        <dbReference type="SAM" id="MobiDB-lite"/>
    </source>
</evidence>
<evidence type="ECO:0000256" key="2">
    <source>
        <dbReference type="ARBA" id="ARBA00022737"/>
    </source>
</evidence>
<dbReference type="InterPro" id="IPR007051">
    <property type="entry name" value="CHORD_dom"/>
</dbReference>
<feature type="region of interest" description="Disordered" evidence="4">
    <location>
        <begin position="100"/>
        <end position="123"/>
    </location>
</feature>
<dbReference type="GO" id="GO:0046872">
    <property type="term" value="F:metal ion binding"/>
    <property type="evidence" value="ECO:0007669"/>
    <property type="project" value="UniProtKB-KW"/>
</dbReference>
<evidence type="ECO:0000313" key="6">
    <source>
        <dbReference type="EMBL" id="CAE8706201.1"/>
    </source>
</evidence>
<evidence type="ECO:0000313" key="7">
    <source>
        <dbReference type="Proteomes" id="UP000626109"/>
    </source>
</evidence>
<dbReference type="AlphaFoldDB" id="A0A813KRJ7"/>
<keyword evidence="3" id="KW-0862">Zinc</keyword>
<feature type="compositionally biased region" description="Low complexity" evidence="4">
    <location>
        <begin position="100"/>
        <end position="109"/>
    </location>
</feature>
<dbReference type="InterPro" id="IPR039790">
    <property type="entry name" value="CHRD1"/>
</dbReference>
<evidence type="ECO:0000256" key="3">
    <source>
        <dbReference type="ARBA" id="ARBA00022833"/>
    </source>
</evidence>
<comment type="caution">
    <text evidence="6">The sequence shown here is derived from an EMBL/GenBank/DDBJ whole genome shotgun (WGS) entry which is preliminary data.</text>
</comment>
<organism evidence="6 7">
    <name type="scientific">Polarella glacialis</name>
    <name type="common">Dinoflagellate</name>
    <dbReference type="NCBI Taxonomy" id="89957"/>
    <lineage>
        <taxon>Eukaryota</taxon>
        <taxon>Sar</taxon>
        <taxon>Alveolata</taxon>
        <taxon>Dinophyceae</taxon>
        <taxon>Suessiales</taxon>
        <taxon>Suessiaceae</taxon>
        <taxon>Polarella</taxon>
    </lineage>
</organism>
<feature type="non-terminal residue" evidence="6">
    <location>
        <position position="283"/>
    </location>
</feature>
<dbReference type="PROSITE" id="PS51401">
    <property type="entry name" value="CHORD"/>
    <property type="match status" value="1"/>
</dbReference>
<accession>A0A813KRJ7</accession>
<protein>
    <recommendedName>
        <fullName evidence="5">CHORD domain-containing protein</fullName>
    </recommendedName>
</protein>
<dbReference type="Proteomes" id="UP000626109">
    <property type="component" value="Unassembled WGS sequence"/>
</dbReference>
<dbReference type="PANTHER" id="PTHR46983">
    <property type="entry name" value="CYSTEINE AND HISTIDINE-RICH DOMAIN-CONTAINING PROTEIN 1"/>
    <property type="match status" value="1"/>
</dbReference>
<proteinExistence type="predicted"/>
<gene>
    <name evidence="6" type="ORF">PGLA2088_LOCUS34061</name>
</gene>
<dbReference type="Gene3D" id="4.10.1130.20">
    <property type="match status" value="1"/>
</dbReference>
<keyword evidence="2" id="KW-0677">Repeat</keyword>
<feature type="domain" description="CHORD" evidence="5">
    <location>
        <begin position="136"/>
        <end position="195"/>
    </location>
</feature>
<sequence>VTRMKVTLKYEESESEDLHMTLRLTLPQKYVSGDAIEVVKLFVNHYNKKHTESLLAAEDLHLKIVGGNHLKNNDVVGDELSTGDECYLLGKDSTQPIKRPGASAGYSASVPPPPAPVAPAASSKAATRNADGKIRCKNFGCQQFFDPDGSPQDCLHHKAAPIFHETAKWWSCCDNTKAYDWEEFMRIPGCTKGFCAGAKEGQKRFLGGADLRGDNAPVRLDADAPRDPRHKLDDMRKGLVAIGVDGALFEHAWSRMAAETADLEKVCDVFSARFTSLLSTADV</sequence>